<name>A0A484N0V1_9ASTE</name>
<dbReference type="SUPFAM" id="SSF50249">
    <property type="entry name" value="Nucleic acid-binding proteins"/>
    <property type="match status" value="1"/>
</dbReference>
<organism evidence="2 3">
    <name type="scientific">Cuscuta campestris</name>
    <dbReference type="NCBI Taxonomy" id="132261"/>
    <lineage>
        <taxon>Eukaryota</taxon>
        <taxon>Viridiplantae</taxon>
        <taxon>Streptophyta</taxon>
        <taxon>Embryophyta</taxon>
        <taxon>Tracheophyta</taxon>
        <taxon>Spermatophyta</taxon>
        <taxon>Magnoliopsida</taxon>
        <taxon>eudicotyledons</taxon>
        <taxon>Gunneridae</taxon>
        <taxon>Pentapetalae</taxon>
        <taxon>asterids</taxon>
        <taxon>lamiids</taxon>
        <taxon>Solanales</taxon>
        <taxon>Convolvulaceae</taxon>
        <taxon>Cuscuteae</taxon>
        <taxon>Cuscuta</taxon>
        <taxon>Cuscuta subgen. Grammica</taxon>
        <taxon>Cuscuta sect. Cleistogrammica</taxon>
    </lineage>
</organism>
<reference evidence="2 3" key="1">
    <citation type="submission" date="2018-04" db="EMBL/GenBank/DDBJ databases">
        <authorList>
            <person name="Vogel A."/>
        </authorList>
    </citation>
    <scope>NUCLEOTIDE SEQUENCE [LARGE SCALE GENOMIC DNA]</scope>
</reference>
<dbReference type="EMBL" id="OOIL02005040">
    <property type="protein sequence ID" value="VFQ93878.1"/>
    <property type="molecule type" value="Genomic_DNA"/>
</dbReference>
<dbReference type="AlphaFoldDB" id="A0A484N0V1"/>
<keyword evidence="3" id="KW-1185">Reference proteome</keyword>
<dbReference type="OrthoDB" id="1304108at2759"/>
<evidence type="ECO:0000313" key="3">
    <source>
        <dbReference type="Proteomes" id="UP000595140"/>
    </source>
</evidence>
<dbReference type="Gene3D" id="2.40.50.140">
    <property type="entry name" value="Nucleic acid-binding proteins"/>
    <property type="match status" value="1"/>
</dbReference>
<dbReference type="InterPro" id="IPR003871">
    <property type="entry name" value="RFA1B/D_OB_1st"/>
</dbReference>
<dbReference type="Pfam" id="PF02721">
    <property type="entry name" value="DUF223"/>
    <property type="match status" value="1"/>
</dbReference>
<dbReference type="InterPro" id="IPR012340">
    <property type="entry name" value="NA-bd_OB-fold"/>
</dbReference>
<gene>
    <name evidence="2" type="ORF">CCAM_LOCUS35654</name>
</gene>
<evidence type="ECO:0000313" key="2">
    <source>
        <dbReference type="EMBL" id="VFQ93878.1"/>
    </source>
</evidence>
<feature type="domain" description="Replication protein A 70 kDa DNA-binding subunit B/D first OB fold" evidence="1">
    <location>
        <begin position="4"/>
        <end position="98"/>
    </location>
</feature>
<protein>
    <recommendedName>
        <fullName evidence="1">Replication protein A 70 kDa DNA-binding subunit B/D first OB fold domain-containing protein</fullName>
    </recommendedName>
</protein>
<sequence length="107" mass="12376">MDDHQLIPEITPQSRAWTCKVTIIEKLNTRDSFQTPGKKYKALIMQDTAGNKVKGMTYNEDILVIDERLQLHETYLISNAKVSPITNSFGFPDDNYRYLQVDNDPRL</sequence>
<dbReference type="Proteomes" id="UP000595140">
    <property type="component" value="Unassembled WGS sequence"/>
</dbReference>
<proteinExistence type="predicted"/>
<evidence type="ECO:0000259" key="1">
    <source>
        <dbReference type="Pfam" id="PF02721"/>
    </source>
</evidence>
<accession>A0A484N0V1</accession>